<dbReference type="PANTHER" id="PTHR45947">
    <property type="entry name" value="SULFOQUINOVOSYL TRANSFERASE SQD2"/>
    <property type="match status" value="1"/>
</dbReference>
<gene>
    <name evidence="3" type="ORF">SAMN02745220_04027</name>
</gene>
<feature type="transmembrane region" description="Helical" evidence="1">
    <location>
        <begin position="6"/>
        <end position="22"/>
    </location>
</feature>
<proteinExistence type="predicted"/>
<dbReference type="OrthoDB" id="433681at2"/>
<evidence type="ECO:0000259" key="2">
    <source>
        <dbReference type="Pfam" id="PF00534"/>
    </source>
</evidence>
<dbReference type="STRING" id="1121416.SAMN02745220_04027"/>
<keyword evidence="3" id="KW-0808">Transferase</keyword>
<organism evidence="3 4">
    <name type="scientific">Desulfopila aestuarii DSM 18488</name>
    <dbReference type="NCBI Taxonomy" id="1121416"/>
    <lineage>
        <taxon>Bacteria</taxon>
        <taxon>Pseudomonadati</taxon>
        <taxon>Thermodesulfobacteriota</taxon>
        <taxon>Desulfobulbia</taxon>
        <taxon>Desulfobulbales</taxon>
        <taxon>Desulfocapsaceae</taxon>
        <taxon>Desulfopila</taxon>
    </lineage>
</organism>
<dbReference type="Gene3D" id="3.40.50.2000">
    <property type="entry name" value="Glycogen Phosphorylase B"/>
    <property type="match status" value="2"/>
</dbReference>
<dbReference type="AlphaFoldDB" id="A0A1M7YFX2"/>
<dbReference type="InterPro" id="IPR050194">
    <property type="entry name" value="Glycosyltransferase_grp1"/>
</dbReference>
<evidence type="ECO:0000313" key="3">
    <source>
        <dbReference type="EMBL" id="SHO51469.1"/>
    </source>
</evidence>
<evidence type="ECO:0000256" key="1">
    <source>
        <dbReference type="SAM" id="Phobius"/>
    </source>
</evidence>
<feature type="transmembrane region" description="Helical" evidence="1">
    <location>
        <begin position="88"/>
        <end position="108"/>
    </location>
</feature>
<dbReference type="Proteomes" id="UP000184603">
    <property type="component" value="Unassembled WGS sequence"/>
</dbReference>
<feature type="domain" description="Glycosyl transferase family 1" evidence="2">
    <location>
        <begin position="229"/>
        <end position="378"/>
    </location>
</feature>
<feature type="transmembrane region" description="Helical" evidence="1">
    <location>
        <begin position="114"/>
        <end position="134"/>
    </location>
</feature>
<name>A0A1M7YFX2_9BACT</name>
<dbReference type="PANTHER" id="PTHR45947:SF3">
    <property type="entry name" value="SULFOQUINOVOSYL TRANSFERASE SQD2"/>
    <property type="match status" value="1"/>
</dbReference>
<reference evidence="3 4" key="1">
    <citation type="submission" date="2016-12" db="EMBL/GenBank/DDBJ databases">
        <authorList>
            <person name="Song W.-J."/>
            <person name="Kurnit D.M."/>
        </authorList>
    </citation>
    <scope>NUCLEOTIDE SEQUENCE [LARGE SCALE GENOMIC DNA]</scope>
    <source>
        <strain evidence="3 4">DSM 18488</strain>
    </source>
</reference>
<dbReference type="EMBL" id="FRFE01000025">
    <property type="protein sequence ID" value="SHO51469.1"/>
    <property type="molecule type" value="Genomic_DNA"/>
</dbReference>
<dbReference type="SUPFAM" id="SSF53756">
    <property type="entry name" value="UDP-Glycosyltransferase/glycogen phosphorylase"/>
    <property type="match status" value="1"/>
</dbReference>
<sequence>MIYQLIIRLLLTFYHLALRITIKIKKGCKKKSGERYDILITGTFYSGNWLHPHLQPLAISKKVSRVRMVATSPVPEMSSVYPVYPPDILIYLIGAVPARLLTFIWYALKDRPDVIGGFHLLLNGLLAIFLARLIGSHSLYFCGGGPREVIGGGIYTENRIFRRLYKPNQSIEKQLIKSIKHCNIIVVMGSGAATFFKENGVNQKSIHIIPGGFSSKIYFPSTDTPIFDLITVGRISSVKRIDTLIESVSLLKYYFPNIKTLIVGDGPLKKSLQDLTISMGLRDNVTFVGHQDNVAHWLRQAKIFVMTSDSEGVSQAMIQAMLCGLPPVVSDVGDLRDLVIHESNGYLIKNRLAINFSDRIRHLLINEDIRIELSKAAYYTALQHSTTQTASNWDFIL</sequence>
<dbReference type="GO" id="GO:0016757">
    <property type="term" value="F:glycosyltransferase activity"/>
    <property type="evidence" value="ECO:0007669"/>
    <property type="project" value="InterPro"/>
</dbReference>
<evidence type="ECO:0000313" key="4">
    <source>
        <dbReference type="Proteomes" id="UP000184603"/>
    </source>
</evidence>
<keyword evidence="1" id="KW-0812">Transmembrane</keyword>
<protein>
    <submittedName>
        <fullName evidence="3">Glycosyltransferase involved in cell wall bisynthesis</fullName>
    </submittedName>
</protein>
<accession>A0A1M7YFX2</accession>
<dbReference type="RefSeq" id="WP_073615461.1">
    <property type="nucleotide sequence ID" value="NZ_FRFE01000025.1"/>
</dbReference>
<dbReference type="InterPro" id="IPR001296">
    <property type="entry name" value="Glyco_trans_1"/>
</dbReference>
<keyword evidence="1" id="KW-0472">Membrane</keyword>
<keyword evidence="4" id="KW-1185">Reference proteome</keyword>
<dbReference type="Pfam" id="PF00534">
    <property type="entry name" value="Glycos_transf_1"/>
    <property type="match status" value="1"/>
</dbReference>
<keyword evidence="1" id="KW-1133">Transmembrane helix</keyword>